<evidence type="ECO:0000256" key="1">
    <source>
        <dbReference type="ARBA" id="ARBA00005854"/>
    </source>
</evidence>
<keyword evidence="2 4" id="KW-0560">Oxidoreductase</keyword>
<dbReference type="SUPFAM" id="SSF51735">
    <property type="entry name" value="NAD(P)-binding Rossmann-fold domains"/>
    <property type="match status" value="1"/>
</dbReference>
<comment type="similarity">
    <text evidence="1 4">Belongs to the D-isomer specific 2-hydroxyacid dehydrogenase family.</text>
</comment>
<protein>
    <submittedName>
        <fullName evidence="7">Lactate dehydrogenase</fullName>
    </submittedName>
</protein>
<organism evidence="7 8">
    <name type="scientific">Gemmiger gallinarum</name>
    <dbReference type="NCBI Taxonomy" id="2779354"/>
    <lineage>
        <taxon>Bacteria</taxon>
        <taxon>Bacillati</taxon>
        <taxon>Bacillota</taxon>
        <taxon>Clostridia</taxon>
        <taxon>Eubacteriales</taxon>
        <taxon>Gemmiger</taxon>
    </lineage>
</organism>
<dbReference type="InterPro" id="IPR029752">
    <property type="entry name" value="D-isomer_DH_CS1"/>
</dbReference>
<sequence length="329" mass="36419">MKICFYALRPFDELAYCEQFSRQYGIDFTWTAEYPTADNIELARGCDAVCMTPCDMGAEMVDRFAALGVRYLLCRSIGYDHVDRVRAKEHGMRVSNVGYTPNGVANYAIMLMLMCTRRMAHILKRAELQDYSLKGKMGRDLSSCTVGVIGAGRIGTTVLKHLSGFGCKLLAYDVYQNPEAAQLAEFVSLDELYARSDVITLHTNATGENHHLLNADAFAKMKDGVVIVNTARGSLIDSDALIEALESGKVGAAGLDVIENENGLYYYNHSGDVLPNRELAMLRSFPNVTLSPHTAFYTDEDVASMVEGAFEALHCFETGQETWHEVSLK</sequence>
<evidence type="ECO:0000259" key="5">
    <source>
        <dbReference type="Pfam" id="PF00389"/>
    </source>
</evidence>
<dbReference type="Pfam" id="PF02826">
    <property type="entry name" value="2-Hacid_dh_C"/>
    <property type="match status" value="1"/>
</dbReference>
<dbReference type="InterPro" id="IPR006140">
    <property type="entry name" value="D-isomer_DH_NAD-bd"/>
</dbReference>
<gene>
    <name evidence="7" type="ORF">INF35_03995</name>
</gene>
<accession>A0ABR9R1H8</accession>
<dbReference type="InterPro" id="IPR006139">
    <property type="entry name" value="D-isomer_2_OHA_DH_cat_dom"/>
</dbReference>
<dbReference type="InterPro" id="IPR036291">
    <property type="entry name" value="NAD(P)-bd_dom_sf"/>
</dbReference>
<keyword evidence="3" id="KW-0520">NAD</keyword>
<reference evidence="7 8" key="1">
    <citation type="submission" date="2020-10" db="EMBL/GenBank/DDBJ databases">
        <title>ChiBAC.</title>
        <authorList>
            <person name="Zenner C."/>
            <person name="Hitch T.C.A."/>
            <person name="Clavel T."/>
        </authorList>
    </citation>
    <scope>NUCLEOTIDE SEQUENCE [LARGE SCALE GENOMIC DNA]</scope>
    <source>
        <strain evidence="7 8">DSM 109015</strain>
    </source>
</reference>
<evidence type="ECO:0000259" key="6">
    <source>
        <dbReference type="Pfam" id="PF02826"/>
    </source>
</evidence>
<evidence type="ECO:0000256" key="2">
    <source>
        <dbReference type="ARBA" id="ARBA00023002"/>
    </source>
</evidence>
<evidence type="ECO:0000256" key="4">
    <source>
        <dbReference type="RuleBase" id="RU003719"/>
    </source>
</evidence>
<feature type="domain" description="D-isomer specific 2-hydroxyacid dehydrogenase NAD-binding" evidence="6">
    <location>
        <begin position="109"/>
        <end position="295"/>
    </location>
</feature>
<dbReference type="PANTHER" id="PTHR43026:SF1">
    <property type="entry name" value="2-HYDROXYACID DEHYDROGENASE HOMOLOG 1-RELATED"/>
    <property type="match status" value="1"/>
</dbReference>
<evidence type="ECO:0000313" key="8">
    <source>
        <dbReference type="Proteomes" id="UP000768567"/>
    </source>
</evidence>
<name>A0ABR9R1H8_9FIRM</name>
<dbReference type="InterPro" id="IPR029753">
    <property type="entry name" value="D-isomer_DH_CS"/>
</dbReference>
<comment type="caution">
    <text evidence="7">The sequence shown here is derived from an EMBL/GenBank/DDBJ whole genome shotgun (WGS) entry which is preliminary data.</text>
</comment>
<dbReference type="PROSITE" id="PS00671">
    <property type="entry name" value="D_2_HYDROXYACID_DH_3"/>
    <property type="match status" value="1"/>
</dbReference>
<dbReference type="PROSITE" id="PS00065">
    <property type="entry name" value="D_2_HYDROXYACID_DH_1"/>
    <property type="match status" value="1"/>
</dbReference>
<keyword evidence="8" id="KW-1185">Reference proteome</keyword>
<dbReference type="EMBL" id="JADCKC010000001">
    <property type="protein sequence ID" value="MBE5036945.1"/>
    <property type="molecule type" value="Genomic_DNA"/>
</dbReference>
<dbReference type="CDD" id="cd12185">
    <property type="entry name" value="HGDH_LDH_like"/>
    <property type="match status" value="1"/>
</dbReference>
<dbReference type="Proteomes" id="UP000768567">
    <property type="component" value="Unassembled WGS sequence"/>
</dbReference>
<dbReference type="Pfam" id="PF00389">
    <property type="entry name" value="2-Hacid_dh"/>
    <property type="match status" value="1"/>
</dbReference>
<feature type="domain" description="D-isomer specific 2-hydroxyacid dehydrogenase catalytic" evidence="5">
    <location>
        <begin position="18"/>
        <end position="326"/>
    </location>
</feature>
<proteinExistence type="inferred from homology"/>
<dbReference type="SUPFAM" id="SSF52283">
    <property type="entry name" value="Formate/glycerate dehydrogenase catalytic domain-like"/>
    <property type="match status" value="1"/>
</dbReference>
<evidence type="ECO:0000256" key="3">
    <source>
        <dbReference type="ARBA" id="ARBA00023027"/>
    </source>
</evidence>
<dbReference type="PANTHER" id="PTHR43026">
    <property type="entry name" value="2-HYDROXYACID DEHYDROGENASE HOMOLOG 1-RELATED"/>
    <property type="match status" value="1"/>
</dbReference>
<dbReference type="RefSeq" id="WP_193500215.1">
    <property type="nucleotide sequence ID" value="NZ_JADCKC010000001.1"/>
</dbReference>
<evidence type="ECO:0000313" key="7">
    <source>
        <dbReference type="EMBL" id="MBE5036945.1"/>
    </source>
</evidence>
<dbReference type="Gene3D" id="3.40.50.720">
    <property type="entry name" value="NAD(P)-binding Rossmann-like Domain"/>
    <property type="match status" value="2"/>
</dbReference>
<dbReference type="InterPro" id="IPR058205">
    <property type="entry name" value="D-LDH-like"/>
</dbReference>